<evidence type="ECO:0000256" key="1">
    <source>
        <dbReference type="ARBA" id="ARBA00004651"/>
    </source>
</evidence>
<evidence type="ECO:0000256" key="3">
    <source>
        <dbReference type="ARBA" id="ARBA00022475"/>
    </source>
</evidence>
<protein>
    <submittedName>
        <fullName evidence="11">MFS general substrate transporter</fullName>
    </submittedName>
</protein>
<sequence>MSSFEYDKGIVRFEDASDSKAVVDASQPGNYPGEGSLQNPYIVDWELGEVANPYNWINRRKWVITAQVALSTFTVSFGSSCYSGGLAYTERDFHIPEDVAVLGISLYVLGFGLGPLIFAPLSEMFGRRPVFLSTYSIYTVLHLGGALGQNTATILTCRLLSGIFGSSPLTNAGGTLADIWNARERGMATAIYVTVLYFGPVVGPIVGGFVAERKSLGWHFNFWVMMILSATTLILGFFLTPETYASVLLRHRAIKLEKASNGTLHYISVLDLTRPKSISQLWRTNLSRPFVFLFTEPIVTLLSIYVSLTYAILYSLFSAFPIVFQEHRHFTPGQGGLAFLGIGVGILAGAILTPIQTRIYWRAIDKSENGRAPPEARLHLAMVGGVLLPVSLFWFAWTSQPSVHWIVPILAGIPFGIAVAQILQCLTAYLMDAYGVYSASAIAATVVLRSLLAMAFPLFSPSLFAALGDQWASTLFAFLALACTPMPVLFWRYGKYIRSKSNWAYKETDPPDIRSGQSSRPDTMVGPGPTSGAEKV</sequence>
<dbReference type="AlphaFoldDB" id="A0A166GYP8"/>
<dbReference type="Proteomes" id="UP000076532">
    <property type="component" value="Unassembled WGS sequence"/>
</dbReference>
<keyword evidence="5 9" id="KW-1133">Transmembrane helix</keyword>
<dbReference type="InterPro" id="IPR011701">
    <property type="entry name" value="MFS"/>
</dbReference>
<evidence type="ECO:0000256" key="7">
    <source>
        <dbReference type="ARBA" id="ARBA00038459"/>
    </source>
</evidence>
<reference evidence="11 12" key="1">
    <citation type="journal article" date="2016" name="Mol. Biol. Evol.">
        <title>Comparative Genomics of Early-Diverging Mushroom-Forming Fungi Provides Insights into the Origins of Lignocellulose Decay Capabilities.</title>
        <authorList>
            <person name="Nagy L.G."/>
            <person name="Riley R."/>
            <person name="Tritt A."/>
            <person name="Adam C."/>
            <person name="Daum C."/>
            <person name="Floudas D."/>
            <person name="Sun H."/>
            <person name="Yadav J.S."/>
            <person name="Pangilinan J."/>
            <person name="Larsson K.H."/>
            <person name="Matsuura K."/>
            <person name="Barry K."/>
            <person name="Labutti K."/>
            <person name="Kuo R."/>
            <person name="Ohm R.A."/>
            <person name="Bhattacharya S.S."/>
            <person name="Shirouzu T."/>
            <person name="Yoshinaga Y."/>
            <person name="Martin F.M."/>
            <person name="Grigoriev I.V."/>
            <person name="Hibbett D.S."/>
        </authorList>
    </citation>
    <scope>NUCLEOTIDE SEQUENCE [LARGE SCALE GENOMIC DNA]</scope>
    <source>
        <strain evidence="11 12">CBS 109695</strain>
    </source>
</reference>
<keyword evidence="3" id="KW-1003">Cell membrane</keyword>
<dbReference type="PROSITE" id="PS50850">
    <property type="entry name" value="MFS"/>
    <property type="match status" value="1"/>
</dbReference>
<dbReference type="Pfam" id="PF07690">
    <property type="entry name" value="MFS_1"/>
    <property type="match status" value="1"/>
</dbReference>
<feature type="transmembrane region" description="Helical" evidence="9">
    <location>
        <begin position="435"/>
        <end position="459"/>
    </location>
</feature>
<comment type="similarity">
    <text evidence="7">Belongs to the major facilitator superfamily. DHA1 family. Polyamines/proton antiporter (TC 2.A.1.2.16) subfamily.</text>
</comment>
<feature type="transmembrane region" description="Helical" evidence="9">
    <location>
        <begin position="99"/>
        <end position="119"/>
    </location>
</feature>
<dbReference type="PANTHER" id="PTHR23502:SF186">
    <property type="entry name" value="MAJOR FACILITATOR SUPERFAMILY (MFS) PROFILE DOMAIN-CONTAINING PROTEIN"/>
    <property type="match status" value="1"/>
</dbReference>
<dbReference type="CDD" id="cd17323">
    <property type="entry name" value="MFS_Tpo1_MDR_like"/>
    <property type="match status" value="1"/>
</dbReference>
<feature type="transmembrane region" description="Helical" evidence="9">
    <location>
        <begin position="337"/>
        <end position="355"/>
    </location>
</feature>
<feature type="region of interest" description="Disordered" evidence="8">
    <location>
        <begin position="506"/>
        <end position="536"/>
    </location>
</feature>
<organism evidence="11 12">
    <name type="scientific">Athelia psychrophila</name>
    <dbReference type="NCBI Taxonomy" id="1759441"/>
    <lineage>
        <taxon>Eukaryota</taxon>
        <taxon>Fungi</taxon>
        <taxon>Dikarya</taxon>
        <taxon>Basidiomycota</taxon>
        <taxon>Agaricomycotina</taxon>
        <taxon>Agaricomycetes</taxon>
        <taxon>Agaricomycetidae</taxon>
        <taxon>Atheliales</taxon>
        <taxon>Atheliaceae</taxon>
        <taxon>Athelia</taxon>
    </lineage>
</organism>
<feature type="transmembrane region" description="Helical" evidence="9">
    <location>
        <begin position="62"/>
        <end position="79"/>
    </location>
</feature>
<feature type="transmembrane region" description="Helical" evidence="9">
    <location>
        <begin position="190"/>
        <end position="210"/>
    </location>
</feature>
<dbReference type="PANTHER" id="PTHR23502">
    <property type="entry name" value="MAJOR FACILITATOR SUPERFAMILY"/>
    <property type="match status" value="1"/>
</dbReference>
<dbReference type="EMBL" id="KV417574">
    <property type="protein sequence ID" value="KZP18299.1"/>
    <property type="molecule type" value="Genomic_DNA"/>
</dbReference>
<evidence type="ECO:0000256" key="4">
    <source>
        <dbReference type="ARBA" id="ARBA00022692"/>
    </source>
</evidence>
<feature type="transmembrane region" description="Helical" evidence="9">
    <location>
        <begin position="403"/>
        <end position="423"/>
    </location>
</feature>
<gene>
    <name evidence="11" type="ORF">FIBSPDRAFT_863981</name>
</gene>
<accession>A0A166GYP8</accession>
<keyword evidence="12" id="KW-1185">Reference proteome</keyword>
<evidence type="ECO:0000256" key="9">
    <source>
        <dbReference type="SAM" id="Phobius"/>
    </source>
</evidence>
<keyword evidence="4 9" id="KW-0812">Transmembrane</keyword>
<feature type="transmembrane region" description="Helical" evidence="9">
    <location>
        <begin position="222"/>
        <end position="240"/>
    </location>
</feature>
<name>A0A166GYP8_9AGAM</name>
<dbReference type="InterPro" id="IPR020846">
    <property type="entry name" value="MFS_dom"/>
</dbReference>
<evidence type="ECO:0000256" key="6">
    <source>
        <dbReference type="ARBA" id="ARBA00023136"/>
    </source>
</evidence>
<evidence type="ECO:0000256" key="5">
    <source>
        <dbReference type="ARBA" id="ARBA00022989"/>
    </source>
</evidence>
<dbReference type="STRING" id="436010.A0A166GYP8"/>
<keyword evidence="2" id="KW-0813">Transport</keyword>
<dbReference type="Gene3D" id="1.20.1250.20">
    <property type="entry name" value="MFS general substrate transporter like domains"/>
    <property type="match status" value="1"/>
</dbReference>
<evidence type="ECO:0000256" key="2">
    <source>
        <dbReference type="ARBA" id="ARBA00022448"/>
    </source>
</evidence>
<evidence type="ECO:0000259" key="10">
    <source>
        <dbReference type="PROSITE" id="PS50850"/>
    </source>
</evidence>
<dbReference type="FunFam" id="1.20.1250.20:FF:000011">
    <property type="entry name" value="MFS multidrug transporter, putative"/>
    <property type="match status" value="1"/>
</dbReference>
<feature type="domain" description="Major facilitator superfamily (MFS) profile" evidence="10">
    <location>
        <begin position="64"/>
        <end position="498"/>
    </location>
</feature>
<proteinExistence type="inferred from homology"/>
<comment type="subcellular location">
    <subcellularLocation>
        <location evidence="1">Cell membrane</location>
        <topology evidence="1">Multi-pass membrane protein</topology>
    </subcellularLocation>
</comment>
<evidence type="ECO:0000313" key="12">
    <source>
        <dbReference type="Proteomes" id="UP000076532"/>
    </source>
</evidence>
<dbReference type="SUPFAM" id="SSF103473">
    <property type="entry name" value="MFS general substrate transporter"/>
    <property type="match status" value="1"/>
</dbReference>
<evidence type="ECO:0000313" key="11">
    <source>
        <dbReference type="EMBL" id="KZP18299.1"/>
    </source>
</evidence>
<dbReference type="GO" id="GO:0022857">
    <property type="term" value="F:transmembrane transporter activity"/>
    <property type="evidence" value="ECO:0007669"/>
    <property type="project" value="InterPro"/>
</dbReference>
<dbReference type="InterPro" id="IPR036259">
    <property type="entry name" value="MFS_trans_sf"/>
</dbReference>
<evidence type="ECO:0000256" key="8">
    <source>
        <dbReference type="SAM" id="MobiDB-lite"/>
    </source>
</evidence>
<feature type="transmembrane region" description="Helical" evidence="9">
    <location>
        <begin position="471"/>
        <end position="491"/>
    </location>
</feature>
<keyword evidence="6 9" id="KW-0472">Membrane</keyword>
<dbReference type="GO" id="GO:0005886">
    <property type="term" value="C:plasma membrane"/>
    <property type="evidence" value="ECO:0007669"/>
    <property type="project" value="UniProtKB-SubCell"/>
</dbReference>
<feature type="transmembrane region" description="Helical" evidence="9">
    <location>
        <begin position="376"/>
        <end position="397"/>
    </location>
</feature>
<dbReference type="OrthoDB" id="9986881at2759"/>
<feature type="transmembrane region" description="Helical" evidence="9">
    <location>
        <begin position="290"/>
        <end position="317"/>
    </location>
</feature>